<proteinExistence type="predicted"/>
<dbReference type="AlphaFoldDB" id="A0A9Q3H039"/>
<dbReference type="Proteomes" id="UP000765509">
    <property type="component" value="Unassembled WGS sequence"/>
</dbReference>
<name>A0A9Q3H039_9BASI</name>
<feature type="region of interest" description="Disordered" evidence="1">
    <location>
        <begin position="1"/>
        <end position="31"/>
    </location>
</feature>
<dbReference type="OrthoDB" id="2498178at2759"/>
<reference evidence="2" key="1">
    <citation type="submission" date="2021-03" db="EMBL/GenBank/DDBJ databases">
        <title>Draft genome sequence of rust myrtle Austropuccinia psidii MF-1, a brazilian biotype.</title>
        <authorList>
            <person name="Quecine M.C."/>
            <person name="Pachon D.M.R."/>
            <person name="Bonatelli M.L."/>
            <person name="Correr F.H."/>
            <person name="Franceschini L.M."/>
            <person name="Leite T.F."/>
            <person name="Margarido G.R.A."/>
            <person name="Almeida C.A."/>
            <person name="Ferrarezi J.A."/>
            <person name="Labate C.A."/>
        </authorList>
    </citation>
    <scope>NUCLEOTIDE SEQUENCE</scope>
    <source>
        <strain evidence="2">MF-1</strain>
    </source>
</reference>
<keyword evidence="3" id="KW-1185">Reference proteome</keyword>
<comment type="caution">
    <text evidence="2">The sequence shown here is derived from an EMBL/GenBank/DDBJ whole genome shotgun (WGS) entry which is preliminary data.</text>
</comment>
<dbReference type="PANTHER" id="PTHR48203:SF1">
    <property type="entry name" value="VACUOLAR PROTEIN SORTING-ASSOCIATED PROTEIN 62"/>
    <property type="match status" value="1"/>
</dbReference>
<accession>A0A9Q3H039</accession>
<gene>
    <name evidence="2" type="ORF">O181_024420</name>
</gene>
<evidence type="ECO:0000313" key="3">
    <source>
        <dbReference type="Proteomes" id="UP000765509"/>
    </source>
</evidence>
<protein>
    <submittedName>
        <fullName evidence="2">Uncharacterized protein</fullName>
    </submittedName>
</protein>
<organism evidence="2 3">
    <name type="scientific">Austropuccinia psidii MF-1</name>
    <dbReference type="NCBI Taxonomy" id="1389203"/>
    <lineage>
        <taxon>Eukaryota</taxon>
        <taxon>Fungi</taxon>
        <taxon>Dikarya</taxon>
        <taxon>Basidiomycota</taxon>
        <taxon>Pucciniomycotina</taxon>
        <taxon>Pucciniomycetes</taxon>
        <taxon>Pucciniales</taxon>
        <taxon>Sphaerophragmiaceae</taxon>
        <taxon>Austropuccinia</taxon>
    </lineage>
</organism>
<dbReference type="PANTHER" id="PTHR48203">
    <property type="entry name" value="BNAC01G40110D PROTEIN"/>
    <property type="match status" value="1"/>
</dbReference>
<evidence type="ECO:0000313" key="2">
    <source>
        <dbReference type="EMBL" id="MBW0484705.1"/>
    </source>
</evidence>
<sequence length="223" mass="24757">MQEMVIKEDDDEQRKQTSSVNCSSPDVGLEFSKEDSSKSLVDLSSVPSFVLDYAPLVHLHSQESFWPASLHEHLKNTCLHSEISQPQCSPSQDSFSLLAQPDFNHESSYLKALTDVRPTPSKHSWLVSIDGKPGTDHKSKASATILILVDKTALTGIPGTLDAFWFCESLQDFANLSCLGNELFFCFHWPNPQILVYYSFNLGPSIAKIHFGNHVVCLLSISA</sequence>
<dbReference type="EMBL" id="AVOT02007822">
    <property type="protein sequence ID" value="MBW0484705.1"/>
    <property type="molecule type" value="Genomic_DNA"/>
</dbReference>
<evidence type="ECO:0000256" key="1">
    <source>
        <dbReference type="SAM" id="MobiDB-lite"/>
    </source>
</evidence>